<reference evidence="2 3" key="1">
    <citation type="journal article" date="2003" name="PLoS Biol.">
        <title>The genome sequence of Caenorhabditis briggsae: a platform for comparative genomics.</title>
        <authorList>
            <person name="Stein L.D."/>
            <person name="Bao Z."/>
            <person name="Blasiar D."/>
            <person name="Blumenthal T."/>
            <person name="Brent M.R."/>
            <person name="Chen N."/>
            <person name="Chinwalla A."/>
            <person name="Clarke L."/>
            <person name="Clee C."/>
            <person name="Coghlan A."/>
            <person name="Coulson A."/>
            <person name="D'Eustachio P."/>
            <person name="Fitch D.H."/>
            <person name="Fulton L.A."/>
            <person name="Fulton R.E."/>
            <person name="Griffiths-Jones S."/>
            <person name="Harris T.W."/>
            <person name="Hillier L.W."/>
            <person name="Kamath R."/>
            <person name="Kuwabara P.E."/>
            <person name="Mardis E.R."/>
            <person name="Marra M.A."/>
            <person name="Miner T.L."/>
            <person name="Minx P."/>
            <person name="Mullikin J.C."/>
            <person name="Plumb R.W."/>
            <person name="Rogers J."/>
            <person name="Schein J.E."/>
            <person name="Sohrmann M."/>
            <person name="Spieth J."/>
            <person name="Stajich J.E."/>
            <person name="Wei C."/>
            <person name="Willey D."/>
            <person name="Wilson R.K."/>
            <person name="Durbin R."/>
            <person name="Waterston R.H."/>
        </authorList>
    </citation>
    <scope>NUCLEOTIDE SEQUENCE [LARGE SCALE GENOMIC DNA]</scope>
    <source>
        <strain evidence="2 3">AF16</strain>
    </source>
</reference>
<dbReference type="Proteomes" id="UP000008549">
    <property type="component" value="Unassembled WGS sequence"/>
</dbReference>
<dbReference type="OMA" id="FNPHMYL"/>
<dbReference type="WormBase" id="CBG20810">
    <property type="protein sequence ID" value="CBP48963"/>
    <property type="gene ID" value="WBGene00039726"/>
    <property type="gene designation" value="Cbr-srh-41"/>
</dbReference>
<dbReference type="PANTHER" id="PTHR22941:SF8">
    <property type="entry name" value="SERPENTINE RECEPTOR, CLASS H-RELATED"/>
    <property type="match status" value="1"/>
</dbReference>
<name>A8XYN9_CAEBR</name>
<evidence type="ECO:0000313" key="4">
    <source>
        <dbReference type="WormBase" id="CBG20810"/>
    </source>
</evidence>
<dbReference type="EMBL" id="HE600928">
    <property type="protein sequence ID" value="CAP37755.2"/>
    <property type="molecule type" value="Genomic_DNA"/>
</dbReference>
<proteinExistence type="predicted"/>
<feature type="transmembrane region" description="Helical" evidence="1">
    <location>
        <begin position="282"/>
        <end position="303"/>
    </location>
</feature>
<feature type="transmembrane region" description="Helical" evidence="1">
    <location>
        <begin position="53"/>
        <end position="78"/>
    </location>
</feature>
<dbReference type="InterPro" id="IPR053220">
    <property type="entry name" value="Nematode_rcpt-like_serp_H"/>
</dbReference>
<feature type="transmembrane region" description="Helical" evidence="1">
    <location>
        <begin position="355"/>
        <end position="375"/>
    </location>
</feature>
<feature type="transmembrane region" description="Helical" evidence="1">
    <location>
        <begin position="578"/>
        <end position="598"/>
    </location>
</feature>
<feature type="transmembrane region" description="Helical" evidence="1">
    <location>
        <begin position="619"/>
        <end position="643"/>
    </location>
</feature>
<dbReference type="PANTHER" id="PTHR22941">
    <property type="entry name" value="SERPENTINE RECEPTOR"/>
    <property type="match status" value="1"/>
</dbReference>
<evidence type="ECO:0000313" key="2">
    <source>
        <dbReference type="EMBL" id="CAP37755.2"/>
    </source>
</evidence>
<sequence>MITQCSQNISYLSSIDFLENGCHIGSILMLTLSSYSLYLIVKKSPVNMKGSVPYMINLHIFTMVCDFTWSVLVLPMFFMPSIAAHASGVIVWFTQNPVVVVWLAFASLGGMAAAIISLFEHRHRVIVTESRFVLKNQTFRRGLLSFMYFGHVNFGIPEIITAPENQEEAKRLLFQKNPCLPPIFMDPLTHVIQLDASLFNPHMYLTCLYLAVVFSFFCSHIMWSLLPRNNPSMSASTRKMMRKFFICICIQVAIPTFVIYLPNLYWNISITFDFYFQEFNNISIVLFTLHGTSSSIATIFIYAPYRNFTKDLILSGRQSSFDLCFVRFQQLIIGVFRLKKVVREPIVVSVSDQNIAVTCHTLLFFKIFFFTFNLMNSQTTNCPSSYLASVEFLESGCHIGSVFMITLSSYSLFLIVKKSPIAMKSSVPYMINLHVLTMICDLTWAVVLLPMFFMPVIGAHASGILVWFTVNPTILIWLAFASLGGICAGIVSLFENRHQIIVTNSWFVMKRKWTRRIFWTIFYTVTINFGLPEVLTIPADQESLKVEVFEKYPCIPLLFLDNTNALIQKDASLFNPHMYLTCLVLGSQVLFYCSHITWSLLPRNNPSMSSGTRKMLTSFFISMCIQVAIPVVVIHIPNIYWNVSITFDLYSQGFSSNFRFEELNNISIVLFTLHGTSSSIATMFLYEPYRKYTKSLILYSLLRFPEPSAIPTVVSISGSNLRRTII</sequence>
<dbReference type="STRING" id="6238.A8XYN9"/>
<feature type="transmembrane region" description="Helical" evidence="1">
    <location>
        <begin position="435"/>
        <end position="468"/>
    </location>
</feature>
<dbReference type="AlphaFoldDB" id="A8XYN9"/>
<accession>A8XYN9</accession>
<feature type="transmembrane region" description="Helical" evidence="1">
    <location>
        <begin position="98"/>
        <end position="119"/>
    </location>
</feature>
<feature type="transmembrane region" description="Helical" evidence="1">
    <location>
        <begin position="139"/>
        <end position="156"/>
    </location>
</feature>
<feature type="transmembrane region" description="Helical" evidence="1">
    <location>
        <begin position="395"/>
        <end position="415"/>
    </location>
</feature>
<feature type="transmembrane region" description="Helical" evidence="1">
    <location>
        <begin position="517"/>
        <end position="537"/>
    </location>
</feature>
<reference evidence="2 3" key="2">
    <citation type="journal article" date="2011" name="PLoS Genet.">
        <title>Caenorhabditis briggsae recombinant inbred line genotypes reveal inter-strain incompatibility and the evolution of recombination.</title>
        <authorList>
            <person name="Ross J.A."/>
            <person name="Koboldt D.C."/>
            <person name="Staisch J.E."/>
            <person name="Chamberlin H.M."/>
            <person name="Gupta B.P."/>
            <person name="Miller R.D."/>
            <person name="Baird S.E."/>
            <person name="Haag E.S."/>
        </authorList>
    </citation>
    <scope>NUCLEOTIDE SEQUENCE [LARGE SCALE GENOMIC DNA]</scope>
    <source>
        <strain evidence="2 3">AF16</strain>
    </source>
</reference>
<organism evidence="2 3">
    <name type="scientific">Caenorhabditis briggsae</name>
    <dbReference type="NCBI Taxonomy" id="6238"/>
    <lineage>
        <taxon>Eukaryota</taxon>
        <taxon>Metazoa</taxon>
        <taxon>Ecdysozoa</taxon>
        <taxon>Nematoda</taxon>
        <taxon>Chromadorea</taxon>
        <taxon>Rhabditida</taxon>
        <taxon>Rhabditina</taxon>
        <taxon>Rhabditomorpha</taxon>
        <taxon>Rhabditoidea</taxon>
        <taxon>Rhabditidae</taxon>
        <taxon>Peloderinae</taxon>
        <taxon>Caenorhabditis</taxon>
    </lineage>
</organism>
<keyword evidence="3" id="KW-1185">Reference proteome</keyword>
<dbReference type="Pfam" id="PF10318">
    <property type="entry name" value="7TM_GPCR_Srh"/>
    <property type="match status" value="2"/>
</dbReference>
<keyword evidence="1" id="KW-1133">Transmembrane helix</keyword>
<evidence type="ECO:0000313" key="3">
    <source>
        <dbReference type="Proteomes" id="UP000008549"/>
    </source>
</evidence>
<dbReference type="eggNOG" id="ENOG502RVRY">
    <property type="taxonomic scope" value="Eukaryota"/>
</dbReference>
<evidence type="ECO:0000256" key="1">
    <source>
        <dbReference type="SAM" id="Phobius"/>
    </source>
</evidence>
<feature type="transmembrane region" description="Helical" evidence="1">
    <location>
        <begin position="663"/>
        <end position="686"/>
    </location>
</feature>
<dbReference type="HOGENOM" id="CLU_457294_0_0_1"/>
<keyword evidence="1" id="KW-0472">Membrane</keyword>
<dbReference type="InParanoid" id="A8XYN9"/>
<feature type="transmembrane region" description="Helical" evidence="1">
    <location>
        <begin position="474"/>
        <end position="496"/>
    </location>
</feature>
<feature type="transmembrane region" description="Helical" evidence="1">
    <location>
        <begin position="203"/>
        <end position="223"/>
    </location>
</feature>
<protein>
    <submittedName>
        <fullName evidence="2">Protein CBR-SRH-41</fullName>
    </submittedName>
</protein>
<feature type="transmembrane region" description="Helical" evidence="1">
    <location>
        <begin position="244"/>
        <end position="262"/>
    </location>
</feature>
<gene>
    <name evidence="4" type="primary">srh-41</name>
    <name evidence="2" type="synonym">Cbr-srh-41</name>
    <name evidence="4" type="ORF">CBG20810</name>
    <name evidence="2" type="ORF">CBG_20810</name>
</gene>
<keyword evidence="1" id="KW-0812">Transmembrane</keyword>
<dbReference type="InterPro" id="IPR019422">
    <property type="entry name" value="7TM_GPCR_serpentine_rcpt_Srh"/>
</dbReference>